<dbReference type="PANTHER" id="PTHR45896">
    <property type="entry name" value="N-ALPHA-ACETYLTRANSFERASE 30"/>
    <property type="match status" value="1"/>
</dbReference>
<dbReference type="Pfam" id="PF00583">
    <property type="entry name" value="Acetyltransf_1"/>
    <property type="match status" value="1"/>
</dbReference>
<dbReference type="InterPro" id="IPR000182">
    <property type="entry name" value="GNAT_dom"/>
</dbReference>
<dbReference type="SUPFAM" id="SSF55729">
    <property type="entry name" value="Acyl-CoA N-acyltransferases (Nat)"/>
    <property type="match status" value="1"/>
</dbReference>
<dbReference type="InterPro" id="IPR044542">
    <property type="entry name" value="NAA30-like"/>
</dbReference>
<evidence type="ECO:0000259" key="5">
    <source>
        <dbReference type="PROSITE" id="PS51186"/>
    </source>
</evidence>
<keyword evidence="1" id="KW-0808">Transferase</keyword>
<dbReference type="Gene3D" id="3.40.630.30">
    <property type="match status" value="1"/>
</dbReference>
<accession>A0ABR0BKJ2</accession>
<comment type="similarity">
    <text evidence="3">Belongs to the acetyltransferase family. MAK3 subfamily.</text>
</comment>
<name>A0ABR0BKJ2_PURLI</name>
<keyword evidence="7" id="KW-1185">Reference proteome</keyword>
<proteinExistence type="inferred from homology"/>
<evidence type="ECO:0000256" key="3">
    <source>
        <dbReference type="ARBA" id="ARBA00024025"/>
    </source>
</evidence>
<dbReference type="Proteomes" id="UP001287286">
    <property type="component" value="Unassembled WGS sequence"/>
</dbReference>
<evidence type="ECO:0000313" key="6">
    <source>
        <dbReference type="EMBL" id="KAK4082598.1"/>
    </source>
</evidence>
<feature type="region of interest" description="Disordered" evidence="4">
    <location>
        <begin position="30"/>
        <end position="89"/>
    </location>
</feature>
<evidence type="ECO:0000313" key="7">
    <source>
        <dbReference type="Proteomes" id="UP001287286"/>
    </source>
</evidence>
<organism evidence="6 7">
    <name type="scientific">Purpureocillium lilacinum</name>
    <name type="common">Paecilomyces lilacinus</name>
    <dbReference type="NCBI Taxonomy" id="33203"/>
    <lineage>
        <taxon>Eukaryota</taxon>
        <taxon>Fungi</taxon>
        <taxon>Dikarya</taxon>
        <taxon>Ascomycota</taxon>
        <taxon>Pezizomycotina</taxon>
        <taxon>Sordariomycetes</taxon>
        <taxon>Hypocreomycetidae</taxon>
        <taxon>Hypocreales</taxon>
        <taxon>Ophiocordycipitaceae</taxon>
        <taxon>Purpureocillium</taxon>
    </lineage>
</organism>
<feature type="domain" description="N-acetyltransferase" evidence="5">
    <location>
        <begin position="145"/>
        <end position="302"/>
    </location>
</feature>
<dbReference type="CDD" id="cd04301">
    <property type="entry name" value="NAT_SF"/>
    <property type="match status" value="1"/>
</dbReference>
<comment type="caution">
    <text evidence="6">The sequence shown here is derived from an EMBL/GenBank/DDBJ whole genome shotgun (WGS) entry which is preliminary data.</text>
</comment>
<dbReference type="PANTHER" id="PTHR45896:SF1">
    <property type="entry name" value="N-ALPHA-ACETYLTRANSFERASE 30"/>
    <property type="match status" value="1"/>
</dbReference>
<evidence type="ECO:0000256" key="1">
    <source>
        <dbReference type="ARBA" id="ARBA00022679"/>
    </source>
</evidence>
<reference evidence="6 7" key="1">
    <citation type="journal article" date="2024" name="Microbiol. Resour. Announc.">
        <title>Genome annotations for the ascomycete fungi Trichoderma harzianum, Trichoderma aggressivum, and Purpureocillium lilacinum.</title>
        <authorList>
            <person name="Beijen E.P.W."/>
            <person name="Ohm R.A."/>
        </authorList>
    </citation>
    <scope>NUCLEOTIDE SEQUENCE [LARGE SCALE GENOMIC DNA]</scope>
    <source>
        <strain evidence="6 7">CBS 150709</strain>
    </source>
</reference>
<protein>
    <recommendedName>
        <fullName evidence="5">N-acetyltransferase domain-containing protein</fullName>
    </recommendedName>
</protein>
<keyword evidence="2" id="KW-0012">Acyltransferase</keyword>
<evidence type="ECO:0000256" key="4">
    <source>
        <dbReference type="SAM" id="MobiDB-lite"/>
    </source>
</evidence>
<evidence type="ECO:0000256" key="2">
    <source>
        <dbReference type="ARBA" id="ARBA00023315"/>
    </source>
</evidence>
<gene>
    <name evidence="6" type="ORF">Purlil1_11140</name>
</gene>
<sequence length="318" mass="34740">MRAQARVRQPCAVILADTVLSPPTLLQPASLPTCDSGDSVGRKPGNHASFAPKSVIGDTGAPAQAPPTLDQLNSPTAPGEGPLSTSTSPHLTRCCTFPVRSSDSARRIPCVQLTSSYWINNPPPRRSLPLGSDTQGLTMAQPPGLEYIQYQHGLESQYLPAIRSLISKDLSEPYSIYVYRYFLCQWAHLCFMALNPADSSLIGVIVCKLEVHSSHSPPTRRGYIAMLAVSSPFRGHGVATALVKRAIDAMVNRNADEIVLETEETNVPAMRLYERLGFLRSKKLHRYYLNGNSAYRLVLPLRDVDSGGTPDYYGDDVT</sequence>
<dbReference type="InterPro" id="IPR016181">
    <property type="entry name" value="Acyl_CoA_acyltransferase"/>
</dbReference>
<dbReference type="PROSITE" id="PS51186">
    <property type="entry name" value="GNAT"/>
    <property type="match status" value="1"/>
</dbReference>
<dbReference type="EMBL" id="JAWRVI010000063">
    <property type="protein sequence ID" value="KAK4082598.1"/>
    <property type="molecule type" value="Genomic_DNA"/>
</dbReference>